<dbReference type="Proteomes" id="UP000799538">
    <property type="component" value="Unassembled WGS sequence"/>
</dbReference>
<keyword evidence="4" id="KW-1185">Reference proteome</keyword>
<reference evidence="4" key="1">
    <citation type="journal article" date="2020" name="Stud. Mycol.">
        <title>101 Dothideomycetes genomes: A test case for predicting lifestyles and emergence of pathogens.</title>
        <authorList>
            <person name="Haridas S."/>
            <person name="Albert R."/>
            <person name="Binder M."/>
            <person name="Bloem J."/>
            <person name="LaButti K."/>
            <person name="Salamov A."/>
            <person name="Andreopoulos B."/>
            <person name="Baker S."/>
            <person name="Barry K."/>
            <person name="Bills G."/>
            <person name="Bluhm B."/>
            <person name="Cannon C."/>
            <person name="Castanera R."/>
            <person name="Culley D."/>
            <person name="Daum C."/>
            <person name="Ezra D."/>
            <person name="Gonzalez J."/>
            <person name="Henrissat B."/>
            <person name="Kuo A."/>
            <person name="Liang C."/>
            <person name="Lipzen A."/>
            <person name="Lutzoni F."/>
            <person name="Magnuson J."/>
            <person name="Mondo S."/>
            <person name="Nolan M."/>
            <person name="Ohm R."/>
            <person name="Pangilinan J."/>
            <person name="Park H.-J."/>
            <person name="Ramirez L."/>
            <person name="Alfaro M."/>
            <person name="Sun H."/>
            <person name="Tritt A."/>
            <person name="Yoshinaga Y."/>
            <person name="Zwiers L.-H."/>
            <person name="Turgeon B."/>
            <person name="Goodwin S."/>
            <person name="Spatafora J."/>
            <person name="Crous P."/>
            <person name="Grigoriev I."/>
        </authorList>
    </citation>
    <scope>NUCLEOTIDE SEQUENCE [LARGE SCALE GENOMIC DNA]</scope>
    <source>
        <strain evidence="4">CECT 20119</strain>
    </source>
</reference>
<dbReference type="EMBL" id="ML992514">
    <property type="protein sequence ID" value="KAF2219981.1"/>
    <property type="molecule type" value="Genomic_DNA"/>
</dbReference>
<protein>
    <recommendedName>
        <fullName evidence="2">Zn(2)-C6 fungal-type domain-containing protein</fullName>
    </recommendedName>
</protein>
<dbReference type="SMART" id="SM00066">
    <property type="entry name" value="GAL4"/>
    <property type="match status" value="1"/>
</dbReference>
<dbReference type="GO" id="GO:0000981">
    <property type="term" value="F:DNA-binding transcription factor activity, RNA polymerase II-specific"/>
    <property type="evidence" value="ECO:0007669"/>
    <property type="project" value="InterPro"/>
</dbReference>
<evidence type="ECO:0000313" key="4">
    <source>
        <dbReference type="Proteomes" id="UP000799538"/>
    </source>
</evidence>
<dbReference type="PROSITE" id="PS00463">
    <property type="entry name" value="ZN2_CY6_FUNGAL_1"/>
    <property type="match status" value="1"/>
</dbReference>
<dbReference type="SUPFAM" id="SSF57701">
    <property type="entry name" value="Zn2/Cys6 DNA-binding domain"/>
    <property type="match status" value="1"/>
</dbReference>
<dbReference type="AlphaFoldDB" id="A0A6A6G2M8"/>
<dbReference type="OrthoDB" id="3546279at2759"/>
<gene>
    <name evidence="3" type="ORF">BDZ85DRAFT_37501</name>
</gene>
<evidence type="ECO:0000313" key="3">
    <source>
        <dbReference type="EMBL" id="KAF2219981.1"/>
    </source>
</evidence>
<evidence type="ECO:0000259" key="2">
    <source>
        <dbReference type="PROSITE" id="PS50048"/>
    </source>
</evidence>
<accession>A0A6A6G2M8</accession>
<dbReference type="PANTHER" id="PTHR38111">
    <property type="entry name" value="ZN(2)-C6 FUNGAL-TYPE DOMAIN-CONTAINING PROTEIN-RELATED"/>
    <property type="match status" value="1"/>
</dbReference>
<dbReference type="InterPro" id="IPR001138">
    <property type="entry name" value="Zn2Cys6_DnaBD"/>
</dbReference>
<dbReference type="PRINTS" id="PR00755">
    <property type="entry name" value="AFLATOXINBRP"/>
</dbReference>
<keyword evidence="1" id="KW-0539">Nucleus</keyword>
<dbReference type="InterPro" id="IPR036864">
    <property type="entry name" value="Zn2-C6_fun-type_DNA-bd_sf"/>
</dbReference>
<name>A0A6A6G2M8_9PEZI</name>
<feature type="domain" description="Zn(2)-C6 fungal-type" evidence="2">
    <location>
        <begin position="29"/>
        <end position="59"/>
    </location>
</feature>
<dbReference type="Pfam" id="PF00172">
    <property type="entry name" value="Zn_clus"/>
    <property type="match status" value="1"/>
</dbReference>
<organism evidence="3 4">
    <name type="scientific">Elsinoe ampelina</name>
    <dbReference type="NCBI Taxonomy" id="302913"/>
    <lineage>
        <taxon>Eukaryota</taxon>
        <taxon>Fungi</taxon>
        <taxon>Dikarya</taxon>
        <taxon>Ascomycota</taxon>
        <taxon>Pezizomycotina</taxon>
        <taxon>Dothideomycetes</taxon>
        <taxon>Dothideomycetidae</taxon>
        <taxon>Myriangiales</taxon>
        <taxon>Elsinoaceae</taxon>
        <taxon>Elsinoe</taxon>
    </lineage>
</organism>
<dbReference type="CDD" id="cd00067">
    <property type="entry name" value="GAL4"/>
    <property type="match status" value="1"/>
</dbReference>
<dbReference type="InterPro" id="IPR053178">
    <property type="entry name" value="Osmoadaptation_assoc"/>
</dbReference>
<proteinExistence type="predicted"/>
<evidence type="ECO:0000256" key="1">
    <source>
        <dbReference type="ARBA" id="ARBA00023242"/>
    </source>
</evidence>
<dbReference type="GO" id="GO:0008270">
    <property type="term" value="F:zinc ion binding"/>
    <property type="evidence" value="ECO:0007669"/>
    <property type="project" value="InterPro"/>
</dbReference>
<sequence>MTDAPSEGSEYRFVLGKARLRQHAKSRNGCLNCKHRKIKCQETLPSCLNCIRMSLPCEYTSKEQTANTKPAHAATRSTNATINPAVASSAHTWSVSDAPRTGKVIDTEVFSTFAYAYGRGHVLGRNAFLERLVAMDSLSLVLSSTIRTLSLAHISQLHGDQNIAYQARVSYQKTLYHLRHAVEQIASGRSLRYSVELISAIMLIGHYDEAILPSSHSTRQSLARWAPHYDGAQRVMEACHPSSLNLSDSAQTETLRGFWQLAWFLNMAQRKALHAGLKKWRSCGMDRVLPSSPLNEWHELVIPLPELIARLDHILNDHKRKRDGRSILEELLTTRASINDWLSSQLISTPSVATSDAKDFDASIEEQVYISIINPKVTLQYCFSDMQSGMLYVLAMLACCLCDLSILRMKYRSYTSDDEVRNLTTRDIEQDVWTMSIELCRSFRFLSSYETAGFRDTEFEILCFLSRYFLTRDALMENEWCDGCRSALHKRAHRLYRISNRVLNPLSQDIGAFEHYVDWPPV</sequence>
<dbReference type="Gene3D" id="4.10.240.10">
    <property type="entry name" value="Zn(2)-C6 fungal-type DNA-binding domain"/>
    <property type="match status" value="1"/>
</dbReference>
<dbReference type="PROSITE" id="PS50048">
    <property type="entry name" value="ZN2_CY6_FUNGAL_2"/>
    <property type="match status" value="1"/>
</dbReference>